<accession>A0AA40T1I4</accession>
<organism evidence="4 5">
    <name type="scientific">Komarekiella delphini-convector SJRDD-AB1</name>
    <dbReference type="NCBI Taxonomy" id="2593771"/>
    <lineage>
        <taxon>Bacteria</taxon>
        <taxon>Bacillati</taxon>
        <taxon>Cyanobacteriota</taxon>
        <taxon>Cyanophyceae</taxon>
        <taxon>Nostocales</taxon>
        <taxon>Nostocaceae</taxon>
        <taxon>Komarekiella</taxon>
        <taxon>Komarekiella delphini-convector</taxon>
    </lineage>
</organism>
<feature type="transmembrane region" description="Helical" evidence="3">
    <location>
        <begin position="338"/>
        <end position="357"/>
    </location>
</feature>
<dbReference type="Gene3D" id="1.25.40.10">
    <property type="entry name" value="Tetratricopeptide repeat domain"/>
    <property type="match status" value="2"/>
</dbReference>
<keyword evidence="1" id="KW-0677">Repeat</keyword>
<dbReference type="AlphaFoldDB" id="A0AA40T1I4"/>
<feature type="transmembrane region" description="Helical" evidence="3">
    <location>
        <begin position="369"/>
        <end position="393"/>
    </location>
</feature>
<dbReference type="PANTHER" id="PTHR44858:SF1">
    <property type="entry name" value="UDP-N-ACETYLGLUCOSAMINE--PEPTIDE N-ACETYLGLUCOSAMINYLTRANSFERASE SPINDLY-RELATED"/>
    <property type="match status" value="1"/>
</dbReference>
<dbReference type="Proteomes" id="UP001165986">
    <property type="component" value="Unassembled WGS sequence"/>
</dbReference>
<feature type="transmembrane region" description="Helical" evidence="3">
    <location>
        <begin position="245"/>
        <end position="264"/>
    </location>
</feature>
<keyword evidence="5" id="KW-1185">Reference proteome</keyword>
<evidence type="ECO:0000313" key="5">
    <source>
        <dbReference type="Proteomes" id="UP001165986"/>
    </source>
</evidence>
<dbReference type="Pfam" id="PF13432">
    <property type="entry name" value="TPR_16"/>
    <property type="match status" value="3"/>
</dbReference>
<feature type="transmembrane region" description="Helical" evidence="3">
    <location>
        <begin position="399"/>
        <end position="423"/>
    </location>
</feature>
<keyword evidence="2" id="KW-0802">TPR repeat</keyword>
<proteinExistence type="predicted"/>
<keyword evidence="3" id="KW-0472">Membrane</keyword>
<dbReference type="InterPro" id="IPR011990">
    <property type="entry name" value="TPR-like_helical_dom_sf"/>
</dbReference>
<comment type="caution">
    <text evidence="4">The sequence shown here is derived from an EMBL/GenBank/DDBJ whole genome shotgun (WGS) entry which is preliminary data.</text>
</comment>
<dbReference type="GO" id="GO:0046813">
    <property type="term" value="P:receptor-mediated virion attachment to host cell"/>
    <property type="evidence" value="ECO:0007669"/>
    <property type="project" value="TreeGrafter"/>
</dbReference>
<keyword evidence="3" id="KW-1133">Transmembrane helix</keyword>
<dbReference type="GO" id="GO:0009279">
    <property type="term" value="C:cell outer membrane"/>
    <property type="evidence" value="ECO:0007669"/>
    <property type="project" value="TreeGrafter"/>
</dbReference>
<evidence type="ECO:0000313" key="4">
    <source>
        <dbReference type="EMBL" id="MBD6619211.1"/>
    </source>
</evidence>
<dbReference type="InterPro" id="IPR050498">
    <property type="entry name" value="Ycf3"/>
</dbReference>
<dbReference type="RefSeq" id="WP_191760403.1">
    <property type="nucleotide sequence ID" value="NZ_VJXY01000037.1"/>
</dbReference>
<gene>
    <name evidence="4" type="ORF">FNW02_26140</name>
</gene>
<name>A0AA40T1I4_9NOST</name>
<keyword evidence="3" id="KW-0812">Transmembrane</keyword>
<dbReference type="PANTHER" id="PTHR44858">
    <property type="entry name" value="TETRATRICOPEPTIDE REPEAT PROTEIN 6"/>
    <property type="match status" value="1"/>
</dbReference>
<protein>
    <submittedName>
        <fullName evidence="4">Tetratricopeptide repeat protein</fullName>
    </submittedName>
</protein>
<dbReference type="InterPro" id="IPR019734">
    <property type="entry name" value="TPR_rpt"/>
</dbReference>
<dbReference type="SMART" id="SM00028">
    <property type="entry name" value="TPR"/>
    <property type="match status" value="6"/>
</dbReference>
<evidence type="ECO:0000256" key="3">
    <source>
        <dbReference type="SAM" id="Phobius"/>
    </source>
</evidence>
<evidence type="ECO:0000256" key="1">
    <source>
        <dbReference type="ARBA" id="ARBA00022737"/>
    </source>
</evidence>
<feature type="transmembrane region" description="Helical" evidence="3">
    <location>
        <begin position="270"/>
        <end position="294"/>
    </location>
</feature>
<sequence length="427" mass="47646">MGVVHFERAKLLLEQSRYQMAEEELRQAVAESPNDAGIHAVLGLCLSCQQRYQEATLEVEVAIAIAPDSPFPHYILGYILCERQQLAAAQKAIQEAIQLNPYQASHFALLARCHYQQKQWQASLKAATKGLSLDPEDVECLNYRALSLSQLGRGKEAIAAVKGAIATSPQDAASYASSGWILLSHGGSGSQQKALEYFREALHLNPNLEWARQGVVEALKAKNPIYRLMLRYFLWGSRLNHRTRWVFTIGLFFSMRMLLASFTNAGLTPLVAVVAIAYLLFVIFSWIADPLFTLMLRFDRLGRLALSPEEIQQSNWWGACFLSAIASCILWFCTKNLSALISASVCGLLMIPIAATFNCEQGWTRRAMAIYTIILATLGISTVIVSIASLAFYQIDWLWFLPMIIFFPGVLLSTWVATLLTGIMPKR</sequence>
<feature type="transmembrane region" description="Helical" evidence="3">
    <location>
        <begin position="315"/>
        <end position="332"/>
    </location>
</feature>
<dbReference type="EMBL" id="VJXY01000037">
    <property type="protein sequence ID" value="MBD6619211.1"/>
    <property type="molecule type" value="Genomic_DNA"/>
</dbReference>
<evidence type="ECO:0000256" key="2">
    <source>
        <dbReference type="ARBA" id="ARBA00022803"/>
    </source>
</evidence>
<dbReference type="SUPFAM" id="SSF48452">
    <property type="entry name" value="TPR-like"/>
    <property type="match status" value="1"/>
</dbReference>
<reference evidence="4" key="1">
    <citation type="submission" date="2019-07" db="EMBL/GenBank/DDBJ databases">
        <title>Toxilogical consequences of a new and cryptic species of cyanobacteria (Komarekiella delphini-convector) recovered from the epidermis of a bottlenose dolphin and 1500 ft. in the air.</title>
        <authorList>
            <person name="Brown A.O."/>
            <person name="Dvorak P."/>
            <person name="Villanueva C.D."/>
            <person name="Foss A.J."/>
            <person name="Garvey A.D."/>
            <person name="Gibson Q.A."/>
            <person name="Johansen J.R."/>
            <person name="Casamatta D.A."/>
        </authorList>
    </citation>
    <scope>NUCLEOTIDE SEQUENCE</scope>
    <source>
        <strain evidence="4">SJRDD-AB1</strain>
    </source>
</reference>